<evidence type="ECO:0000313" key="2">
    <source>
        <dbReference type="Proteomes" id="UP001165270"/>
    </source>
</evidence>
<comment type="caution">
    <text evidence="1">The sequence shown here is derived from an EMBL/GenBank/DDBJ whole genome shotgun (WGS) entry which is preliminary data.</text>
</comment>
<reference evidence="1" key="1">
    <citation type="submission" date="2022-03" db="EMBL/GenBank/DDBJ databases">
        <title>Streptomyces 7R015 and 7R016 isolated from Barleria lupulina in Thailand.</title>
        <authorList>
            <person name="Kanchanasin P."/>
            <person name="Phongsopitanun W."/>
            <person name="Tanasupawat S."/>
        </authorList>
    </citation>
    <scope>NUCLEOTIDE SEQUENCE</scope>
    <source>
        <strain evidence="1">7R016</strain>
    </source>
</reference>
<accession>A0ABS9XUK1</accession>
<dbReference type="RefSeq" id="WP_242713239.1">
    <property type="nucleotide sequence ID" value="NZ_JALDAX010000024.1"/>
</dbReference>
<name>A0ABS9XUK1_9ACTN</name>
<evidence type="ECO:0000313" key="1">
    <source>
        <dbReference type="EMBL" id="MCI3245744.1"/>
    </source>
</evidence>
<sequence length="88" mass="8665">MTVLERYGLGPIEVTEITGDGVGMVAPLTGNGYSISGCSGGGGVTSNGGGGVSMNCGVGPAATVNDVMSLKVVKIQKPSAVLRIEPVK</sequence>
<dbReference type="Proteomes" id="UP001165270">
    <property type="component" value="Unassembled WGS sequence"/>
</dbReference>
<keyword evidence="2" id="KW-1185">Reference proteome</keyword>
<organism evidence="1 2">
    <name type="scientific">Streptomyces spinosisporus</name>
    <dbReference type="NCBI Taxonomy" id="2927582"/>
    <lineage>
        <taxon>Bacteria</taxon>
        <taxon>Bacillati</taxon>
        <taxon>Actinomycetota</taxon>
        <taxon>Actinomycetes</taxon>
        <taxon>Kitasatosporales</taxon>
        <taxon>Streptomycetaceae</taxon>
        <taxon>Streptomyces</taxon>
    </lineage>
</organism>
<proteinExistence type="predicted"/>
<protein>
    <submittedName>
        <fullName evidence="1">Uncharacterized protein</fullName>
    </submittedName>
</protein>
<dbReference type="EMBL" id="JALDAX010000024">
    <property type="protein sequence ID" value="MCI3245744.1"/>
    <property type="molecule type" value="Genomic_DNA"/>
</dbReference>
<gene>
    <name evidence="1" type="ORF">MQN93_39175</name>
</gene>